<evidence type="ECO:0000256" key="1">
    <source>
        <dbReference type="ARBA" id="ARBA00022737"/>
    </source>
</evidence>
<dbReference type="InterPro" id="IPR011990">
    <property type="entry name" value="TPR-like_helical_dom_sf"/>
</dbReference>
<dbReference type="Proteomes" id="UP000664859">
    <property type="component" value="Unassembled WGS sequence"/>
</dbReference>
<evidence type="ECO:0008006" key="4">
    <source>
        <dbReference type="Google" id="ProtNLM"/>
    </source>
</evidence>
<dbReference type="AlphaFoldDB" id="A0A835Z2X8"/>
<name>A0A835Z2X8_9STRA</name>
<protein>
    <recommendedName>
        <fullName evidence="4">Pentatricopeptide repeat-containing protein</fullName>
    </recommendedName>
</protein>
<keyword evidence="3" id="KW-1185">Reference proteome</keyword>
<dbReference type="PANTHER" id="PTHR47447:SF17">
    <property type="entry name" value="OS12G0638900 PROTEIN"/>
    <property type="match status" value="1"/>
</dbReference>
<dbReference type="Gene3D" id="1.25.40.10">
    <property type="entry name" value="Tetratricopeptide repeat domain"/>
    <property type="match status" value="2"/>
</dbReference>
<accession>A0A835Z2X8</accession>
<proteinExistence type="predicted"/>
<organism evidence="2 3">
    <name type="scientific">Tribonema minus</name>
    <dbReference type="NCBI Taxonomy" id="303371"/>
    <lineage>
        <taxon>Eukaryota</taxon>
        <taxon>Sar</taxon>
        <taxon>Stramenopiles</taxon>
        <taxon>Ochrophyta</taxon>
        <taxon>PX clade</taxon>
        <taxon>Xanthophyceae</taxon>
        <taxon>Tribonematales</taxon>
        <taxon>Tribonemataceae</taxon>
        <taxon>Tribonema</taxon>
    </lineage>
</organism>
<reference evidence="2" key="1">
    <citation type="submission" date="2021-02" db="EMBL/GenBank/DDBJ databases">
        <title>First Annotated Genome of the Yellow-green Alga Tribonema minus.</title>
        <authorList>
            <person name="Mahan K.M."/>
        </authorList>
    </citation>
    <scope>NUCLEOTIDE SEQUENCE</scope>
    <source>
        <strain evidence="2">UTEX B ZZ1240</strain>
    </source>
</reference>
<gene>
    <name evidence="2" type="ORF">JKP88DRAFT_354203</name>
</gene>
<evidence type="ECO:0000313" key="2">
    <source>
        <dbReference type="EMBL" id="KAG5185458.1"/>
    </source>
</evidence>
<dbReference type="OrthoDB" id="185373at2759"/>
<dbReference type="EMBL" id="JAFCMP010000132">
    <property type="protein sequence ID" value="KAG5185458.1"/>
    <property type="molecule type" value="Genomic_DNA"/>
</dbReference>
<evidence type="ECO:0000313" key="3">
    <source>
        <dbReference type="Proteomes" id="UP000664859"/>
    </source>
</evidence>
<comment type="caution">
    <text evidence="2">The sequence shown here is derived from an EMBL/GenBank/DDBJ whole genome shotgun (WGS) entry which is preliminary data.</text>
</comment>
<keyword evidence="1" id="KW-0677">Repeat</keyword>
<sequence>MIVQQGHRPDIRVFHIVLEALSAAKAMPAALNVMSLLRRSGTPPDSRAYTYALRACGGGAQSAQKVNQLLQEMADAGLTHDEDTFGAALLTFGHSRSWQRALDLFAETEATHPHLLTVDAWNRLLAVLVYSNEPERAVAKAAEMVERGLDLNADTYAQLLGAYALLADDAKVEALTAGMRAAGVPLTAECRYRVVRGYAMGGHLQHAENAFEAAAASGDAEPTMVKAMMRGCRRARDAQRAERWLRRALSMGLAPTASAWHLAVETAHEAGDAGAADALWRDAEAAGALSLYKAMWTFRGSNTLVVDVDQLSLLRHPLASALDLSGCDVGVASTAARAAARDLRRAPPPAVMYIYTGRSNPKQDEIAQAVTAIMRDDGARLSKEAGRGDIWKAEMSR</sequence>
<dbReference type="PANTHER" id="PTHR47447">
    <property type="entry name" value="OS03G0856100 PROTEIN"/>
    <property type="match status" value="1"/>
</dbReference>